<organism evidence="1 2">
    <name type="scientific">Oikopleura dioica</name>
    <name type="common">Tunicate</name>
    <dbReference type="NCBI Taxonomy" id="34765"/>
    <lineage>
        <taxon>Eukaryota</taxon>
        <taxon>Metazoa</taxon>
        <taxon>Chordata</taxon>
        <taxon>Tunicata</taxon>
        <taxon>Appendicularia</taxon>
        <taxon>Copelata</taxon>
        <taxon>Oikopleuridae</taxon>
        <taxon>Oikopleura</taxon>
    </lineage>
</organism>
<dbReference type="Proteomes" id="UP001158576">
    <property type="component" value="Chromosome 1"/>
</dbReference>
<protein>
    <submittedName>
        <fullName evidence="1">Oidioi.mRNA.OKI2018_I69.chr1.g2371.t1.cds</fullName>
    </submittedName>
</protein>
<name>A0ABN7SUT8_OIKDI</name>
<keyword evidence="2" id="KW-1185">Reference proteome</keyword>
<gene>
    <name evidence="1" type="ORF">OKIOD_LOCUS11136</name>
</gene>
<dbReference type="EMBL" id="OU015566">
    <property type="protein sequence ID" value="CAG5105697.1"/>
    <property type="molecule type" value="Genomic_DNA"/>
</dbReference>
<proteinExistence type="predicted"/>
<evidence type="ECO:0000313" key="2">
    <source>
        <dbReference type="Proteomes" id="UP001158576"/>
    </source>
</evidence>
<sequence length="181" mass="20543">MKFFNAVVLALAQAQDFEEKGLSLQKKVDNVMSKCYTFMEKSMTCQPPSGKLGKYQYRISKLVNDAVWHYNEGKCDPRSAGYGYRKRRQADLDAEFDAIMAEIEDNDFDGKGYGYPSTPLKYLNKLEAVCEKSFKALYNAPELQDCPKLGAWENRSEELLADLTAMKKVCANGKGKDQQPY</sequence>
<evidence type="ECO:0000313" key="1">
    <source>
        <dbReference type="EMBL" id="CAG5105697.1"/>
    </source>
</evidence>
<accession>A0ABN7SUT8</accession>
<reference evidence="1 2" key="1">
    <citation type="submission" date="2021-04" db="EMBL/GenBank/DDBJ databases">
        <authorList>
            <person name="Bliznina A."/>
        </authorList>
    </citation>
    <scope>NUCLEOTIDE SEQUENCE [LARGE SCALE GENOMIC DNA]</scope>
</reference>